<dbReference type="Pfam" id="PF00752">
    <property type="entry name" value="XPG_N"/>
    <property type="match status" value="1"/>
</dbReference>
<feature type="domain" description="XPG N-terminal" evidence="6">
    <location>
        <begin position="1"/>
        <end position="81"/>
    </location>
</feature>
<dbReference type="PRINTS" id="PR00066">
    <property type="entry name" value="XRODRMPGMNTG"/>
</dbReference>
<comment type="caution">
    <text evidence="7">The sequence shown here is derived from an EMBL/GenBank/DDBJ whole genome shotgun (WGS) entry which is preliminary data.</text>
</comment>
<dbReference type="GO" id="GO:0004519">
    <property type="term" value="F:endonuclease activity"/>
    <property type="evidence" value="ECO:0007669"/>
    <property type="project" value="UniProtKB-KW"/>
</dbReference>
<dbReference type="PANTHER" id="PTHR16171">
    <property type="entry name" value="DNA REPAIR PROTEIN COMPLEMENTING XP-G CELLS-RELATED"/>
    <property type="match status" value="1"/>
</dbReference>
<keyword evidence="8" id="KW-1185">Reference proteome</keyword>
<keyword evidence="3" id="KW-0378">Hydrolase</keyword>
<evidence type="ECO:0000256" key="5">
    <source>
        <dbReference type="ARBA" id="ARBA00023242"/>
    </source>
</evidence>
<evidence type="ECO:0000256" key="2">
    <source>
        <dbReference type="ARBA" id="ARBA00005283"/>
    </source>
</evidence>
<comment type="subcellular location">
    <subcellularLocation>
        <location evidence="1">Nucleus</location>
    </subcellularLocation>
</comment>
<evidence type="ECO:0000256" key="4">
    <source>
        <dbReference type="ARBA" id="ARBA00023128"/>
    </source>
</evidence>
<evidence type="ECO:0000259" key="6">
    <source>
        <dbReference type="SMART" id="SM00485"/>
    </source>
</evidence>
<dbReference type="Gene3D" id="3.40.50.1010">
    <property type="entry name" value="5'-nuclease"/>
    <property type="match status" value="1"/>
</dbReference>
<proteinExistence type="inferred from homology"/>
<gene>
    <name evidence="7" type="ORF">ACHAW5_000728</name>
</gene>
<reference evidence="7 8" key="1">
    <citation type="submission" date="2024-10" db="EMBL/GenBank/DDBJ databases">
        <title>Updated reference genomes for cyclostephanoid diatoms.</title>
        <authorList>
            <person name="Roberts W.R."/>
            <person name="Alverson A.J."/>
        </authorList>
    </citation>
    <scope>NUCLEOTIDE SEQUENCE [LARGE SCALE GENOMIC DNA]</scope>
    <source>
        <strain evidence="7 8">AJA276-08</strain>
    </source>
</reference>
<dbReference type="AlphaFoldDB" id="A0ABD3N478"/>
<dbReference type="PRINTS" id="PR00853">
    <property type="entry name" value="XPGRADSUPER"/>
</dbReference>
<dbReference type="Proteomes" id="UP001530315">
    <property type="component" value="Unassembled WGS sequence"/>
</dbReference>
<evidence type="ECO:0000313" key="7">
    <source>
        <dbReference type="EMBL" id="KAL3769856.1"/>
    </source>
</evidence>
<dbReference type="InterPro" id="IPR006084">
    <property type="entry name" value="XPG/Rad2"/>
</dbReference>
<evidence type="ECO:0000256" key="1">
    <source>
        <dbReference type="ARBA" id="ARBA00004123"/>
    </source>
</evidence>
<organism evidence="7 8">
    <name type="scientific">Stephanodiscus triporus</name>
    <dbReference type="NCBI Taxonomy" id="2934178"/>
    <lineage>
        <taxon>Eukaryota</taxon>
        <taxon>Sar</taxon>
        <taxon>Stramenopiles</taxon>
        <taxon>Ochrophyta</taxon>
        <taxon>Bacillariophyta</taxon>
        <taxon>Coscinodiscophyceae</taxon>
        <taxon>Thalassiosirophycidae</taxon>
        <taxon>Stephanodiscales</taxon>
        <taxon>Stephanodiscaceae</taxon>
        <taxon>Stephanodiscus</taxon>
    </lineage>
</organism>
<evidence type="ECO:0000256" key="3">
    <source>
        <dbReference type="ARBA" id="ARBA00022759"/>
    </source>
</evidence>
<keyword evidence="4" id="KW-0496">Mitochondrion</keyword>
<dbReference type="GO" id="GO:0005634">
    <property type="term" value="C:nucleus"/>
    <property type="evidence" value="ECO:0007669"/>
    <property type="project" value="UniProtKB-SubCell"/>
</dbReference>
<keyword evidence="5" id="KW-0539">Nucleus</keyword>
<keyword evidence="3" id="KW-0540">Nuclease</keyword>
<comment type="similarity">
    <text evidence="2">Belongs to the XPG/RAD2 endonuclease family. XPG subfamily.</text>
</comment>
<evidence type="ECO:0000313" key="8">
    <source>
        <dbReference type="Proteomes" id="UP001530315"/>
    </source>
</evidence>
<protein>
    <recommendedName>
        <fullName evidence="6">XPG N-terminal domain-containing protein</fullName>
    </recommendedName>
</protein>
<name>A0ABD3N478_9STRA</name>
<dbReference type="SMART" id="SM00485">
    <property type="entry name" value="XPGN"/>
    <property type="match status" value="1"/>
</dbReference>
<accession>A0ABD3N478</accession>
<sequence length="81" mass="9412">MGVKNLWRLLLPVGHRLSIETLSHQTLAIDASIWLTQISKACRDPETGRMLPNRPHVRIFLLRLMRLLYHQIKPVVVFDGM</sequence>
<dbReference type="SUPFAM" id="SSF88723">
    <property type="entry name" value="PIN domain-like"/>
    <property type="match status" value="1"/>
</dbReference>
<dbReference type="InterPro" id="IPR029060">
    <property type="entry name" value="PIN-like_dom_sf"/>
</dbReference>
<dbReference type="GO" id="GO:0006281">
    <property type="term" value="P:DNA repair"/>
    <property type="evidence" value="ECO:0007669"/>
    <property type="project" value="UniProtKB-ARBA"/>
</dbReference>
<dbReference type="PANTHER" id="PTHR16171:SF7">
    <property type="entry name" value="DNA REPAIR PROTEIN RAD2"/>
    <property type="match status" value="1"/>
</dbReference>
<dbReference type="InterPro" id="IPR001044">
    <property type="entry name" value="XPG/Rad2_eukaryotes"/>
</dbReference>
<dbReference type="InterPro" id="IPR006085">
    <property type="entry name" value="XPG_DNA_repair_N"/>
</dbReference>
<keyword evidence="3" id="KW-0255">Endonuclease</keyword>
<dbReference type="EMBL" id="JALLAZ020001644">
    <property type="protein sequence ID" value="KAL3769856.1"/>
    <property type="molecule type" value="Genomic_DNA"/>
</dbReference>